<dbReference type="Gene3D" id="1.20.1250.20">
    <property type="entry name" value="MFS general substrate transporter like domains"/>
    <property type="match status" value="1"/>
</dbReference>
<feature type="transmembrane region" description="Helical" evidence="5">
    <location>
        <begin position="246"/>
        <end position="265"/>
    </location>
</feature>
<dbReference type="Proteomes" id="UP000663879">
    <property type="component" value="Unassembled WGS sequence"/>
</dbReference>
<evidence type="ECO:0000256" key="3">
    <source>
        <dbReference type="ARBA" id="ARBA00022989"/>
    </source>
</evidence>
<feature type="transmembrane region" description="Helical" evidence="5">
    <location>
        <begin position="391"/>
        <end position="409"/>
    </location>
</feature>
<dbReference type="InterPro" id="IPR005829">
    <property type="entry name" value="Sugar_transporter_CS"/>
</dbReference>
<dbReference type="EMBL" id="CAJNOC010000791">
    <property type="protein sequence ID" value="CAF0803311.1"/>
    <property type="molecule type" value="Genomic_DNA"/>
</dbReference>
<comment type="caution">
    <text evidence="7">The sequence shown here is derived from an EMBL/GenBank/DDBJ whole genome shotgun (WGS) entry which is preliminary data.</text>
</comment>
<dbReference type="InterPro" id="IPR005828">
    <property type="entry name" value="MFS_sugar_transport-like"/>
</dbReference>
<dbReference type="PANTHER" id="PTHR24064">
    <property type="entry name" value="SOLUTE CARRIER FAMILY 22 MEMBER"/>
    <property type="match status" value="1"/>
</dbReference>
<sequence length="541" mass="60859">MINFEYLLKEINDFGLYQKVRYLLICLAALLPSIVTYMHSFIAPKLNKNIRCKHPYLLEDSYFLNHNLTLSNVTSLDSCSYTINNEKQPCEEWVFDRTYYQETLTEQWSLVCSDSGMIGSLQTIYFSGYLVGSIIMGIMADHFGRRPIMLSSFVMIILGSAGVAFGPQEMYGRRTGYILYALSRFIIACGTRGINVTGFVLGMEMMGPSKRTFAGIVIEYFFAIGQIILIGFVYVNYMVLGLSWRYLAIALIFLGVPFLSYFFILPESPRWLLSKDRKEEAYEILKKVAKTNGRVLKDETWQGLLIHHEHSISNKQHVETALDAVKSPKLVIMSSILFLNWIINNFLFYGVGLKMSDLGVNPYFTFTIGAIVEIIAYAVTHVILDRIGRKAPYLFFLFFAGVSCLSIAFTKNTFLILLLAMSGKFCASAAYAIIYLYTSELFPTSIRNSGMGACSMMARIGSMIAPKINDLSSVSESLPFLIFGISGIIGSMSSIILPETLNRELPENIKEANSLNKLGLSCKANFDDGDYDESEMKNLKN</sequence>
<evidence type="ECO:0000256" key="1">
    <source>
        <dbReference type="ARBA" id="ARBA00004141"/>
    </source>
</evidence>
<dbReference type="InterPro" id="IPR036259">
    <property type="entry name" value="MFS_trans_sf"/>
</dbReference>
<reference evidence="7" key="1">
    <citation type="submission" date="2021-02" db="EMBL/GenBank/DDBJ databases">
        <authorList>
            <person name="Nowell W R."/>
        </authorList>
    </citation>
    <scope>NUCLEOTIDE SEQUENCE</scope>
    <source>
        <strain evidence="7">Ploen Becks lab</strain>
    </source>
</reference>
<feature type="transmembrane region" description="Helical" evidence="5">
    <location>
        <begin position="20"/>
        <end position="39"/>
    </location>
</feature>
<evidence type="ECO:0000259" key="6">
    <source>
        <dbReference type="PROSITE" id="PS50850"/>
    </source>
</evidence>
<evidence type="ECO:0000256" key="4">
    <source>
        <dbReference type="ARBA" id="ARBA00023136"/>
    </source>
</evidence>
<organism evidence="7 8">
    <name type="scientific">Brachionus calyciflorus</name>
    <dbReference type="NCBI Taxonomy" id="104777"/>
    <lineage>
        <taxon>Eukaryota</taxon>
        <taxon>Metazoa</taxon>
        <taxon>Spiralia</taxon>
        <taxon>Gnathifera</taxon>
        <taxon>Rotifera</taxon>
        <taxon>Eurotatoria</taxon>
        <taxon>Monogononta</taxon>
        <taxon>Pseudotrocha</taxon>
        <taxon>Ploima</taxon>
        <taxon>Brachionidae</taxon>
        <taxon>Brachionus</taxon>
    </lineage>
</organism>
<feature type="transmembrane region" description="Helical" evidence="5">
    <location>
        <begin position="123"/>
        <end position="140"/>
    </location>
</feature>
<keyword evidence="3 5" id="KW-1133">Transmembrane helix</keyword>
<proteinExistence type="predicted"/>
<dbReference type="SUPFAM" id="SSF103473">
    <property type="entry name" value="MFS general substrate transporter"/>
    <property type="match status" value="1"/>
</dbReference>
<dbReference type="GO" id="GO:0022857">
    <property type="term" value="F:transmembrane transporter activity"/>
    <property type="evidence" value="ECO:0007669"/>
    <property type="project" value="InterPro"/>
</dbReference>
<dbReference type="OrthoDB" id="2261376at2759"/>
<evidence type="ECO:0000313" key="8">
    <source>
        <dbReference type="Proteomes" id="UP000663879"/>
    </source>
</evidence>
<keyword evidence="4 5" id="KW-0472">Membrane</keyword>
<feature type="transmembrane region" description="Helical" evidence="5">
    <location>
        <begin position="330"/>
        <end position="351"/>
    </location>
</feature>
<feature type="transmembrane region" description="Helical" evidence="5">
    <location>
        <begin position="147"/>
        <end position="165"/>
    </location>
</feature>
<accession>A0A813T2G9</accession>
<feature type="transmembrane region" description="Helical" evidence="5">
    <location>
        <begin position="213"/>
        <end position="234"/>
    </location>
</feature>
<dbReference type="Pfam" id="PF00083">
    <property type="entry name" value="Sugar_tr"/>
    <property type="match status" value="1"/>
</dbReference>
<feature type="domain" description="Major facilitator superfamily (MFS) profile" evidence="6">
    <location>
        <begin position="25"/>
        <end position="502"/>
    </location>
</feature>
<gene>
    <name evidence="7" type="ORF">OXX778_LOCUS6585</name>
</gene>
<evidence type="ECO:0000313" key="7">
    <source>
        <dbReference type="EMBL" id="CAF0803311.1"/>
    </source>
</evidence>
<comment type="subcellular location">
    <subcellularLocation>
        <location evidence="1">Membrane</location>
        <topology evidence="1">Multi-pass membrane protein</topology>
    </subcellularLocation>
</comment>
<feature type="transmembrane region" description="Helical" evidence="5">
    <location>
        <begin position="363"/>
        <end position="384"/>
    </location>
</feature>
<evidence type="ECO:0000256" key="5">
    <source>
        <dbReference type="SAM" id="Phobius"/>
    </source>
</evidence>
<protein>
    <recommendedName>
        <fullName evidence="6">Major facilitator superfamily (MFS) profile domain-containing protein</fullName>
    </recommendedName>
</protein>
<dbReference type="InterPro" id="IPR020846">
    <property type="entry name" value="MFS_dom"/>
</dbReference>
<dbReference type="PROSITE" id="PS00216">
    <property type="entry name" value="SUGAR_TRANSPORT_1"/>
    <property type="match status" value="1"/>
</dbReference>
<dbReference type="GO" id="GO:0016020">
    <property type="term" value="C:membrane"/>
    <property type="evidence" value="ECO:0007669"/>
    <property type="project" value="UniProtKB-SubCell"/>
</dbReference>
<dbReference type="AlphaFoldDB" id="A0A813T2G9"/>
<feature type="transmembrane region" description="Helical" evidence="5">
    <location>
        <begin position="415"/>
        <end position="437"/>
    </location>
</feature>
<keyword evidence="8" id="KW-1185">Reference proteome</keyword>
<dbReference type="PROSITE" id="PS50850">
    <property type="entry name" value="MFS"/>
    <property type="match status" value="1"/>
</dbReference>
<evidence type="ECO:0000256" key="2">
    <source>
        <dbReference type="ARBA" id="ARBA00022692"/>
    </source>
</evidence>
<keyword evidence="2 5" id="KW-0812">Transmembrane</keyword>
<feature type="transmembrane region" description="Helical" evidence="5">
    <location>
        <begin position="177"/>
        <end position="201"/>
    </location>
</feature>
<name>A0A813T2G9_9BILA</name>
<dbReference type="CDD" id="cd17317">
    <property type="entry name" value="MFS_SLC22"/>
    <property type="match status" value="1"/>
</dbReference>